<sequence>MDNALKLRIVFDMIDNMTKPLKNMLAGNKGLASSLKEARRELAEMGKTQKTVGEFRQMRTGLAATESKLKSARGRVTELAGSLRAFGPPSRQMIADFEKAKQSAARLSAEHEKQSARVKTLREQLSGAGINTRNLSQHERDLRASMASTNATISDQMRRLGELADRERRVGAARSKMQAMQGVAAGMAVGGYAAKSAGGHILGDLAGTLDEAKKMQNERARITAFGLGDQATKDAEKYVRAMNTMGVSTSDNMTLMRDALSIFADEHHAQMVMPTLSKMKFANDTLFGAEDAHANEEKFMNMLKVIELRGGTKDEATFKNEANMVQKVLTATGGRVGGDEWRNFIQTGGVAAKQMRQDAFYYQMEPLIQEMGGHGVGTGLMSAYSNVYQGKTTVRASQEMMKLGLLDKKNVEYNKIGMIKRIKPGALLGGDLFKASPLEWLEKVLLPQMAKKGITDPDKVKDTISTIFTNRTAANLFSTMYMQRDQIHKNERLNRGAYGIDDAHKLAKEQINGKEIDVLSKLKNVRTEIGESIAPMYNAALDKTREILDRLLGSIKRHQTAAKIILSVAAAFGALLVVAGSLVIVLAGVLGPLAVLRFSMTTLGMRGGILSRVLDNSAGAFRRMSGAASGAGKSAQAGATRIRGALASAWQASSPRGAWTTVRDYVKSVGQRVPAACQAAKDSVKKFGASTGTALKDGIAAARQYTVQLWRAVAAQMAATRAAAASRWTMARQYVARRGASGVAVDAAKGGVNLIKGGAASAISGVAAAFSGLGQTLLFVGRLALTNPIGLVITAIAVAALLIVRYWEPIKAFFSGFWQGLTEGLKPLAPLFGRVFGVLGSMFEPLKPVFDWLVDAIGSVWNWIKRLLGPVDTSKESLDAATNAGKGFGAWLANIVVVAAEAAGRFVEFGANIMSGLVNGIKNGLGSVKDAITGVADSTVSWFKEKLGIHSPSRVFGELGGFVSEGAAIGMEDGQGRVARAAVALATVATTSFGMPALAADSALVRSAVPIDRRPPLAVSPATAANVAASGPITINIYPQPGMDAAEIGRMVRAELERHERAKQSRIGARLSD</sequence>
<accession>A0A2S8IDY5</accession>
<comment type="caution">
    <text evidence="3">The sequence shown here is derived from an EMBL/GenBank/DDBJ whole genome shotgun (WGS) entry which is preliminary data.</text>
</comment>
<reference evidence="3 4" key="1">
    <citation type="submission" date="2018-02" db="EMBL/GenBank/DDBJ databases">
        <title>Draft genome sequencing of Burkholderia cepacia Y14-15.</title>
        <authorList>
            <person name="Zheng B.-X."/>
        </authorList>
    </citation>
    <scope>NUCLEOTIDE SEQUENCE [LARGE SCALE GENOMIC DNA]</scope>
    <source>
        <strain evidence="3 4">Y14-15</strain>
    </source>
</reference>
<proteinExistence type="predicted"/>
<evidence type="ECO:0000313" key="4">
    <source>
        <dbReference type="Proteomes" id="UP000238206"/>
    </source>
</evidence>
<dbReference type="Proteomes" id="UP000238206">
    <property type="component" value="Unassembled WGS sequence"/>
</dbReference>
<keyword evidence="1" id="KW-0175">Coiled coil</keyword>
<dbReference type="EMBL" id="PUIQ01000051">
    <property type="protein sequence ID" value="PQP12612.1"/>
    <property type="molecule type" value="Genomic_DNA"/>
</dbReference>
<dbReference type="RefSeq" id="WP_105392957.1">
    <property type="nucleotide sequence ID" value="NZ_PUIQ01000051.1"/>
</dbReference>
<organism evidence="3 4">
    <name type="scientific">Burkholderia cepacia</name>
    <name type="common">Pseudomonas cepacia</name>
    <dbReference type="NCBI Taxonomy" id="292"/>
    <lineage>
        <taxon>Bacteria</taxon>
        <taxon>Pseudomonadati</taxon>
        <taxon>Pseudomonadota</taxon>
        <taxon>Betaproteobacteria</taxon>
        <taxon>Burkholderiales</taxon>
        <taxon>Burkholderiaceae</taxon>
        <taxon>Burkholderia</taxon>
        <taxon>Burkholderia cepacia complex</taxon>
    </lineage>
</organism>
<dbReference type="PANTHER" id="PTHR37813:SF1">
    <property type="entry name" value="FELS-2 PROPHAGE PROTEIN"/>
    <property type="match status" value="1"/>
</dbReference>
<evidence type="ECO:0000313" key="3">
    <source>
        <dbReference type="EMBL" id="PQP12612.1"/>
    </source>
</evidence>
<dbReference type="AlphaFoldDB" id="A0A2S8IDY5"/>
<keyword evidence="2" id="KW-0812">Transmembrane</keyword>
<keyword evidence="2" id="KW-1133">Transmembrane helix</keyword>
<keyword evidence="2" id="KW-0472">Membrane</keyword>
<name>A0A2S8IDY5_BURCE</name>
<gene>
    <name evidence="3" type="ORF">C5615_30170</name>
</gene>
<feature type="transmembrane region" description="Helical" evidence="2">
    <location>
        <begin position="789"/>
        <end position="807"/>
    </location>
</feature>
<protein>
    <submittedName>
        <fullName evidence="3">Uncharacterized protein</fullName>
    </submittedName>
</protein>
<dbReference type="PANTHER" id="PTHR37813">
    <property type="entry name" value="FELS-2 PROPHAGE PROTEIN"/>
    <property type="match status" value="1"/>
</dbReference>
<evidence type="ECO:0000256" key="2">
    <source>
        <dbReference type="SAM" id="Phobius"/>
    </source>
</evidence>
<evidence type="ECO:0000256" key="1">
    <source>
        <dbReference type="SAM" id="Coils"/>
    </source>
</evidence>
<feature type="transmembrane region" description="Helical" evidence="2">
    <location>
        <begin position="564"/>
        <end position="596"/>
    </location>
</feature>
<feature type="coiled-coil region" evidence="1">
    <location>
        <begin position="97"/>
        <end position="124"/>
    </location>
</feature>